<dbReference type="Proteomes" id="UP000553034">
    <property type="component" value="Unassembled WGS sequence"/>
</dbReference>
<name>A0A840EY72_9FLAO</name>
<reference evidence="1 2" key="1">
    <citation type="submission" date="2020-08" db="EMBL/GenBank/DDBJ databases">
        <title>Genomic Encyclopedia of Type Strains, Phase IV (KMG-IV): sequencing the most valuable type-strain genomes for metagenomic binning, comparative biology and taxonomic classification.</title>
        <authorList>
            <person name="Goeker M."/>
        </authorList>
    </citation>
    <scope>NUCLEOTIDE SEQUENCE [LARGE SCALE GENOMIC DNA]</scope>
    <source>
        <strain evidence="1 2">DSM 29568</strain>
    </source>
</reference>
<comment type="caution">
    <text evidence="1">The sequence shown here is derived from an EMBL/GenBank/DDBJ whole genome shotgun (WGS) entry which is preliminary data.</text>
</comment>
<dbReference type="EMBL" id="JACIFO010000010">
    <property type="protein sequence ID" value="MBB4119777.1"/>
    <property type="molecule type" value="Genomic_DNA"/>
</dbReference>
<keyword evidence="2" id="KW-1185">Reference proteome</keyword>
<evidence type="ECO:0000313" key="1">
    <source>
        <dbReference type="EMBL" id="MBB4119777.1"/>
    </source>
</evidence>
<sequence>MKTSTKQGDYFINLPSLLYSDLKAVCKKDDSISFDLSALLVHLILTNKYADKDYKEGKKWIRLSAKILRENYDTTLYKSSKHLEILVENDIIEMQSHYHDPSGKNSRSRAYRINQSYFNIKESEITLFDMAFVIIPITESGIKKKCLKRIQQRKQTANLKVGHLTKWLTSDKFNFDKVAAIEFVDSKYPKHQSEKIKRRNEKRMFHIKNFESTLQIYSMEGRDNRLHSCFTALPSDLKQFVTFDDSPLKEADIKSSQPFILTIVLELIIKEYCKQINKKGYITVTHFTKRITRMLYKYLDDTIDNVIDVYIMCYYITSNVLIDIQTTDIKQIKQFVFLIRSGDIYEQVGKELFRSGAIWFEDGVYYTKLLKKDSDSQEIKDFETLRKCAKTITLNAIYCSPKTKAVRAVNEFRKLFPIVTKWLDALKKHNYSDLAVLMQQIESKAVLLHCSKKIAEKYPKLPLISRHDSLSTTVDNFDVLHSKYQVLLTDYFGVNVEVGKEDW</sequence>
<proteinExistence type="predicted"/>
<evidence type="ECO:0000313" key="2">
    <source>
        <dbReference type="Proteomes" id="UP000553034"/>
    </source>
</evidence>
<accession>A0A840EY72</accession>
<gene>
    <name evidence="1" type="ORF">GGR32_002083</name>
</gene>
<protein>
    <submittedName>
        <fullName evidence="1">Uncharacterized protein</fullName>
    </submittedName>
</protein>
<dbReference type="RefSeq" id="WP_183478121.1">
    <property type="nucleotide sequence ID" value="NZ_JACIFO010000010.1"/>
</dbReference>
<organism evidence="1 2">
    <name type="scientific">Mesonia hippocampi</name>
    <dbReference type="NCBI Taxonomy" id="1628250"/>
    <lineage>
        <taxon>Bacteria</taxon>
        <taxon>Pseudomonadati</taxon>
        <taxon>Bacteroidota</taxon>
        <taxon>Flavobacteriia</taxon>
        <taxon>Flavobacteriales</taxon>
        <taxon>Flavobacteriaceae</taxon>
        <taxon>Mesonia</taxon>
    </lineage>
</organism>
<dbReference type="AlphaFoldDB" id="A0A840EY72"/>